<evidence type="ECO:0000313" key="3">
    <source>
        <dbReference type="Proteomes" id="UP000299102"/>
    </source>
</evidence>
<evidence type="ECO:0000256" key="1">
    <source>
        <dbReference type="SAM" id="MobiDB-lite"/>
    </source>
</evidence>
<accession>A0A4C1VLM6</accession>
<dbReference type="EMBL" id="BGZK01000373">
    <property type="protein sequence ID" value="GBP39936.1"/>
    <property type="molecule type" value="Genomic_DNA"/>
</dbReference>
<evidence type="ECO:0000313" key="2">
    <source>
        <dbReference type="EMBL" id="GBP39936.1"/>
    </source>
</evidence>
<comment type="caution">
    <text evidence="2">The sequence shown here is derived from an EMBL/GenBank/DDBJ whole genome shotgun (WGS) entry which is preliminary data.</text>
</comment>
<reference evidence="2 3" key="1">
    <citation type="journal article" date="2019" name="Commun. Biol.">
        <title>The bagworm genome reveals a unique fibroin gene that provides high tensile strength.</title>
        <authorList>
            <person name="Kono N."/>
            <person name="Nakamura H."/>
            <person name="Ohtoshi R."/>
            <person name="Tomita M."/>
            <person name="Numata K."/>
            <person name="Arakawa K."/>
        </authorList>
    </citation>
    <scope>NUCLEOTIDE SEQUENCE [LARGE SCALE GENOMIC DNA]</scope>
</reference>
<dbReference type="Proteomes" id="UP000299102">
    <property type="component" value="Unassembled WGS sequence"/>
</dbReference>
<organism evidence="2 3">
    <name type="scientific">Eumeta variegata</name>
    <name type="common">Bagworm moth</name>
    <name type="synonym">Eumeta japonica</name>
    <dbReference type="NCBI Taxonomy" id="151549"/>
    <lineage>
        <taxon>Eukaryota</taxon>
        <taxon>Metazoa</taxon>
        <taxon>Ecdysozoa</taxon>
        <taxon>Arthropoda</taxon>
        <taxon>Hexapoda</taxon>
        <taxon>Insecta</taxon>
        <taxon>Pterygota</taxon>
        <taxon>Neoptera</taxon>
        <taxon>Endopterygota</taxon>
        <taxon>Lepidoptera</taxon>
        <taxon>Glossata</taxon>
        <taxon>Ditrysia</taxon>
        <taxon>Tineoidea</taxon>
        <taxon>Psychidae</taxon>
        <taxon>Oiketicinae</taxon>
        <taxon>Eumeta</taxon>
    </lineage>
</organism>
<keyword evidence="3" id="KW-1185">Reference proteome</keyword>
<dbReference type="AlphaFoldDB" id="A0A4C1VLM6"/>
<name>A0A4C1VLM6_EUMVA</name>
<feature type="region of interest" description="Disordered" evidence="1">
    <location>
        <begin position="79"/>
        <end position="99"/>
    </location>
</feature>
<gene>
    <name evidence="2" type="ORF">EVAR_83073_1</name>
</gene>
<proteinExistence type="predicted"/>
<protein>
    <submittedName>
        <fullName evidence="2">Uncharacterized protein</fullName>
    </submittedName>
</protein>
<sequence>MMIRYILAMEVSLSHLNLHSYQHSQYGRSALIPVMSHFNIRPREWMDKRRPSSWKRAVRAKSDQSLFFAGVNASGPRLSDISSEWPRQPTASRQSRDTTKTISVDDGRLLASCFVAVFEGRHSEICAVSAFQRGRADGAAAFAVCRAARADLPSPRCHGDRRPGLSARPR</sequence>